<keyword evidence="2" id="KW-0472">Membrane</keyword>
<keyword evidence="2" id="KW-0812">Transmembrane</keyword>
<feature type="compositionally biased region" description="Low complexity" evidence="1">
    <location>
        <begin position="7"/>
        <end position="19"/>
    </location>
</feature>
<accession>A0A0K8PPI9</accession>
<proteinExistence type="predicted"/>
<dbReference type="NCBIfam" id="NF041528">
    <property type="entry name" value="strep_LAETG"/>
    <property type="match status" value="1"/>
</dbReference>
<sequence>MRPPQPRAARCPPAATRVPAHAKKRDTPMSIARRVTARRLLGTGAAALALCAASATTAFATGTPGGDGWSSGGTYKPGTGAGTETGTDRCQFSLDGANFYDSVKVDDQNLKPTEDGKVHIKVRTAGDATTCTASLASYLAHGATFATSGEQVFVDFDTVTVKPGGTDSLDIAIPDKGCFGQIDLYRGAVKFDGDLDAKDGFEHGELPKGPDRPVIKDKLIAAWNGGTKDCTTTPPPAEPPASSTPPATPSEPAEQTTPPATPSEPAEPSTPPAAETDTPTPSASESTTPPAPKPNGGGGDLAETGANSSTGPIAIGAAALLAGGAAIVFTTRRRAAKRNA</sequence>
<evidence type="ECO:0000313" key="4">
    <source>
        <dbReference type="Proteomes" id="UP000053859"/>
    </source>
</evidence>
<name>A0A0K8PPI9_STRAJ</name>
<organism evidence="3 4">
    <name type="scientific">Streptomyces azureus</name>
    <dbReference type="NCBI Taxonomy" id="146537"/>
    <lineage>
        <taxon>Bacteria</taxon>
        <taxon>Bacillati</taxon>
        <taxon>Actinomycetota</taxon>
        <taxon>Actinomycetes</taxon>
        <taxon>Kitasatosporales</taxon>
        <taxon>Streptomycetaceae</taxon>
        <taxon>Streptomyces</taxon>
    </lineage>
</organism>
<evidence type="ECO:0000256" key="1">
    <source>
        <dbReference type="SAM" id="MobiDB-lite"/>
    </source>
</evidence>
<dbReference type="NCBIfam" id="TIGR01167">
    <property type="entry name" value="LPXTG_anchor"/>
    <property type="match status" value="1"/>
</dbReference>
<dbReference type="PATRIC" id="fig|146537.3.peg.4924"/>
<evidence type="ECO:0000313" key="3">
    <source>
        <dbReference type="EMBL" id="GAP49815.1"/>
    </source>
</evidence>
<dbReference type="Proteomes" id="UP000053859">
    <property type="component" value="Unassembled WGS sequence"/>
</dbReference>
<feature type="compositionally biased region" description="Pro residues" evidence="1">
    <location>
        <begin position="233"/>
        <end position="249"/>
    </location>
</feature>
<protein>
    <submittedName>
        <fullName evidence="3">F5/8 type C domain protein</fullName>
    </submittedName>
</protein>
<gene>
    <name evidence="3" type="ORF">SAZU_4677</name>
</gene>
<evidence type="ECO:0000256" key="2">
    <source>
        <dbReference type="SAM" id="Phobius"/>
    </source>
</evidence>
<feature type="transmembrane region" description="Helical" evidence="2">
    <location>
        <begin position="313"/>
        <end position="331"/>
    </location>
</feature>
<feature type="region of interest" description="Disordered" evidence="1">
    <location>
        <begin position="1"/>
        <end position="25"/>
    </location>
</feature>
<keyword evidence="2" id="KW-1133">Transmembrane helix</keyword>
<reference evidence="3" key="1">
    <citation type="journal article" date="2015" name="Genome Announc.">
        <title>Draft Genome Sequence of Thiostrepton-Producing Streptomyces azureus ATCC 14921.</title>
        <authorList>
            <person name="Sakihara K."/>
            <person name="Maeda J."/>
            <person name="Tashiro K."/>
            <person name="Fujino Y."/>
            <person name="Kuhara S."/>
            <person name="Ohshima T."/>
            <person name="Ogata S."/>
            <person name="Doi K."/>
        </authorList>
    </citation>
    <scope>NUCLEOTIDE SEQUENCE [LARGE SCALE GENOMIC DNA]</scope>
    <source>
        <strain evidence="3">ATCC14921</strain>
    </source>
</reference>
<feature type="region of interest" description="Disordered" evidence="1">
    <location>
        <begin position="225"/>
        <end position="311"/>
    </location>
</feature>
<dbReference type="AlphaFoldDB" id="A0A0K8PPI9"/>
<dbReference type="EMBL" id="DF968313">
    <property type="protein sequence ID" value="GAP49815.1"/>
    <property type="molecule type" value="Genomic_DNA"/>
</dbReference>
<feature type="compositionally biased region" description="Low complexity" evidence="1">
    <location>
        <begin position="250"/>
        <end position="288"/>
    </location>
</feature>
<keyword evidence="4" id="KW-1185">Reference proteome</keyword>